<gene>
    <name evidence="2" type="ORF">HK12_09995</name>
</gene>
<dbReference type="RefSeq" id="WP_086552863.1">
    <property type="nucleotide sequence ID" value="NZ_JOMO01000040.1"/>
</dbReference>
<comment type="caution">
    <text evidence="2">The sequence shown here is derived from an EMBL/GenBank/DDBJ whole genome shotgun (WGS) entry which is preliminary data.</text>
</comment>
<feature type="compositionally biased region" description="Basic residues" evidence="1">
    <location>
        <begin position="1"/>
        <end position="15"/>
    </location>
</feature>
<proteinExistence type="predicted"/>
<accession>A0A251ZZK2</accession>
<evidence type="ECO:0000313" key="3">
    <source>
        <dbReference type="Proteomes" id="UP000194639"/>
    </source>
</evidence>
<evidence type="ECO:0000256" key="1">
    <source>
        <dbReference type="SAM" id="MobiDB-lite"/>
    </source>
</evidence>
<protein>
    <submittedName>
        <fullName evidence="2">Uncharacterized protein</fullName>
    </submittedName>
</protein>
<evidence type="ECO:0000313" key="2">
    <source>
        <dbReference type="EMBL" id="OUI80129.1"/>
    </source>
</evidence>
<dbReference type="AlphaFoldDB" id="A0A251ZZK2"/>
<dbReference type="Proteomes" id="UP000194639">
    <property type="component" value="Unassembled WGS sequence"/>
</dbReference>
<name>A0A251ZZK2_9PROT</name>
<dbReference type="EMBL" id="JOMO01000040">
    <property type="protein sequence ID" value="OUI80129.1"/>
    <property type="molecule type" value="Genomic_DNA"/>
</dbReference>
<organism evidence="2 3">
    <name type="scientific">Acetobacter orientalis</name>
    <dbReference type="NCBI Taxonomy" id="146474"/>
    <lineage>
        <taxon>Bacteria</taxon>
        <taxon>Pseudomonadati</taxon>
        <taxon>Pseudomonadota</taxon>
        <taxon>Alphaproteobacteria</taxon>
        <taxon>Acetobacterales</taxon>
        <taxon>Acetobacteraceae</taxon>
        <taxon>Acetobacter</taxon>
    </lineage>
</organism>
<reference evidence="2 3" key="1">
    <citation type="submission" date="2014-06" db="EMBL/GenBank/DDBJ databases">
        <authorList>
            <person name="Ju J."/>
            <person name="Zhang J."/>
        </authorList>
    </citation>
    <scope>NUCLEOTIDE SEQUENCE [LARGE SCALE GENOMIC DNA]</scope>
    <source>
        <strain evidence="2">DmW_045</strain>
    </source>
</reference>
<feature type="region of interest" description="Disordered" evidence="1">
    <location>
        <begin position="1"/>
        <end position="37"/>
    </location>
</feature>
<sequence>MGSNKKSPHYGKRTTNRGTPVSGAASFTSAVKEAGGPEAWADKVTRELREAAIRVGVEAGISAYEQNLQEKQPLSKEKTNFLTVIEGGKKAG</sequence>